<dbReference type="PANTHER" id="PTHR30373">
    <property type="entry name" value="UPF0603 PROTEIN YGCG"/>
    <property type="match status" value="1"/>
</dbReference>
<proteinExistence type="predicted"/>
<dbReference type="EMBL" id="CP021983">
    <property type="protein sequence ID" value="ASC69691.1"/>
    <property type="molecule type" value="Genomic_DNA"/>
</dbReference>
<keyword evidence="1" id="KW-1133">Transmembrane helix</keyword>
<sequence>MAMPFHHPWQWLRIVTGSLVWALGVAGLLWVASPAYATGVYQMPDLSAGEDTWIIDDANQISRLNEGKISTALSQLATETGYEVRLVTLHRLDYGETAQTFTDELFQTWFPTPDEQANQVLLVLDDVTNSAGIRVGAAVAETLTPDTATSIAEETAIVPLLEDNKYNQALLDVVDRVVPVLSGEADPGPPVFDDAYDAEGTFATAEETDANRSNAIVWVIGLLIAATVIPMATYYLYLAIGN</sequence>
<dbReference type="STRING" id="1641165.XM38_11470"/>
<evidence type="ECO:0000313" key="3">
    <source>
        <dbReference type="EMBL" id="ASC69691.1"/>
    </source>
</evidence>
<evidence type="ECO:0000259" key="2">
    <source>
        <dbReference type="Pfam" id="PF04536"/>
    </source>
</evidence>
<reference evidence="3 4" key="1">
    <citation type="journal article" date="2016" name="Biochim. Biophys. Acta">
        <title>Characterization of red-shifted phycobilisomes isolated from the chlorophyll f-containing cyanobacterium Halomicronema hongdechloris.</title>
        <authorList>
            <person name="Li Y."/>
            <person name="Lin Y."/>
            <person name="Garvey C.J."/>
            <person name="Birch D."/>
            <person name="Corkery R.W."/>
            <person name="Loughlin P.C."/>
            <person name="Scheer H."/>
            <person name="Willows R.D."/>
            <person name="Chen M."/>
        </authorList>
    </citation>
    <scope>NUCLEOTIDE SEQUENCE [LARGE SCALE GENOMIC DNA]</scope>
    <source>
        <strain evidence="3 4">C2206</strain>
    </source>
</reference>
<feature type="transmembrane region" description="Helical" evidence="1">
    <location>
        <begin position="215"/>
        <end position="237"/>
    </location>
</feature>
<dbReference type="NCBIfam" id="NF047379">
    <property type="entry name" value="photo_II_Psb32"/>
    <property type="match status" value="1"/>
</dbReference>
<keyword evidence="4" id="KW-1185">Reference proteome</keyword>
<name>A0A1Z3HHB9_9CYAN</name>
<dbReference type="InterPro" id="IPR007621">
    <property type="entry name" value="TPM_dom"/>
</dbReference>
<feature type="domain" description="TPM" evidence="2">
    <location>
        <begin position="54"/>
        <end position="178"/>
    </location>
</feature>
<accession>A0A1Z3HHB9</accession>
<dbReference type="PANTHER" id="PTHR30373:SF2">
    <property type="entry name" value="UPF0603 PROTEIN YGCG"/>
    <property type="match status" value="1"/>
</dbReference>
<evidence type="ECO:0000313" key="4">
    <source>
        <dbReference type="Proteomes" id="UP000191901"/>
    </source>
</evidence>
<keyword evidence="1" id="KW-0812">Transmembrane</keyword>
<dbReference type="Proteomes" id="UP000191901">
    <property type="component" value="Chromosome"/>
</dbReference>
<dbReference type="KEGG" id="hhg:XM38_006200"/>
<dbReference type="AlphaFoldDB" id="A0A1Z3HHB9"/>
<keyword evidence="1" id="KW-0472">Membrane</keyword>
<dbReference type="Gene3D" id="3.10.310.50">
    <property type="match status" value="1"/>
</dbReference>
<dbReference type="Pfam" id="PF04536">
    <property type="entry name" value="TPM_phosphatase"/>
    <property type="match status" value="1"/>
</dbReference>
<gene>
    <name evidence="3" type="ORF">XM38_006200</name>
</gene>
<evidence type="ECO:0000256" key="1">
    <source>
        <dbReference type="SAM" id="Phobius"/>
    </source>
</evidence>
<dbReference type="OrthoDB" id="458740at2"/>
<protein>
    <recommendedName>
        <fullName evidence="2">TPM domain-containing protein</fullName>
    </recommendedName>
</protein>
<dbReference type="RefSeq" id="WP_080809167.1">
    <property type="nucleotide sequence ID" value="NZ_CP021983.2"/>
</dbReference>
<organism evidence="3 4">
    <name type="scientific">Halomicronema hongdechloris C2206</name>
    <dbReference type="NCBI Taxonomy" id="1641165"/>
    <lineage>
        <taxon>Bacteria</taxon>
        <taxon>Bacillati</taxon>
        <taxon>Cyanobacteriota</taxon>
        <taxon>Cyanophyceae</taxon>
        <taxon>Nodosilineales</taxon>
        <taxon>Nodosilineaceae</taxon>
        <taxon>Halomicronema</taxon>
    </lineage>
</organism>